<evidence type="ECO:0000259" key="7">
    <source>
        <dbReference type="PROSITE" id="PS51898"/>
    </source>
</evidence>
<evidence type="ECO:0000256" key="5">
    <source>
        <dbReference type="ARBA" id="ARBA00023172"/>
    </source>
</evidence>
<evidence type="ECO:0000256" key="4">
    <source>
        <dbReference type="ARBA" id="ARBA00023125"/>
    </source>
</evidence>
<keyword evidence="5" id="KW-0233">DNA recombination</keyword>
<reference evidence="9" key="1">
    <citation type="submission" date="2021-04" db="EMBL/GenBank/DDBJ databases">
        <title>Sinoanaerobacter chloroacetimidivorans sp. nov., an obligate anaerobic bacterium isolated from anaerobic sludge.</title>
        <authorList>
            <person name="Bao Y."/>
        </authorList>
    </citation>
    <scope>NUCLEOTIDE SEQUENCE</scope>
    <source>
        <strain evidence="9">BAD-6</strain>
    </source>
</reference>
<dbReference type="Gene3D" id="1.10.150.130">
    <property type="match status" value="1"/>
</dbReference>
<keyword evidence="4 6" id="KW-0238">DNA-binding</keyword>
<name>A0A8J7W3V9_9FIRM</name>
<gene>
    <name evidence="9" type="ORF">KCX82_21365</name>
</gene>
<dbReference type="PANTHER" id="PTHR30349">
    <property type="entry name" value="PHAGE INTEGRASE-RELATED"/>
    <property type="match status" value="1"/>
</dbReference>
<dbReference type="InterPro" id="IPR013762">
    <property type="entry name" value="Integrase-like_cat_sf"/>
</dbReference>
<dbReference type="AlphaFoldDB" id="A0A8J7W3V9"/>
<evidence type="ECO:0000256" key="3">
    <source>
        <dbReference type="ARBA" id="ARBA00022908"/>
    </source>
</evidence>
<dbReference type="InterPro" id="IPR011010">
    <property type="entry name" value="DNA_brk_join_enz"/>
</dbReference>
<dbReference type="Pfam" id="PF02899">
    <property type="entry name" value="Phage_int_SAM_1"/>
    <property type="match status" value="1"/>
</dbReference>
<dbReference type="InterPro" id="IPR004107">
    <property type="entry name" value="Integrase_SAM-like_N"/>
</dbReference>
<evidence type="ECO:0000256" key="1">
    <source>
        <dbReference type="ARBA" id="ARBA00003283"/>
    </source>
</evidence>
<dbReference type="Gene3D" id="1.10.443.10">
    <property type="entry name" value="Intergrase catalytic core"/>
    <property type="match status" value="1"/>
</dbReference>
<dbReference type="GO" id="GO:0006310">
    <property type="term" value="P:DNA recombination"/>
    <property type="evidence" value="ECO:0007669"/>
    <property type="project" value="UniProtKB-KW"/>
</dbReference>
<evidence type="ECO:0000256" key="6">
    <source>
        <dbReference type="PROSITE-ProRule" id="PRU01248"/>
    </source>
</evidence>
<organism evidence="9 10">
    <name type="scientific">Sinanaerobacter chloroacetimidivorans</name>
    <dbReference type="NCBI Taxonomy" id="2818044"/>
    <lineage>
        <taxon>Bacteria</taxon>
        <taxon>Bacillati</taxon>
        <taxon>Bacillota</taxon>
        <taxon>Clostridia</taxon>
        <taxon>Peptostreptococcales</taxon>
        <taxon>Anaerovoracaceae</taxon>
        <taxon>Sinanaerobacter</taxon>
    </lineage>
</organism>
<reference evidence="9" key="2">
    <citation type="submission" date="2021-04" db="EMBL/GenBank/DDBJ databases">
        <authorList>
            <person name="Liu J."/>
        </authorList>
    </citation>
    <scope>NUCLEOTIDE SEQUENCE</scope>
    <source>
        <strain evidence="9">BAD-6</strain>
    </source>
</reference>
<comment type="similarity">
    <text evidence="2">Belongs to the 'phage' integrase family.</text>
</comment>
<accession>A0A8J7W3V9</accession>
<comment type="function">
    <text evidence="1">Site-specific tyrosine recombinase, which acts by catalyzing the cutting and rejoining of the recombining DNA molecules.</text>
</comment>
<dbReference type="PROSITE" id="PS51900">
    <property type="entry name" value="CB"/>
    <property type="match status" value="1"/>
</dbReference>
<keyword evidence="10" id="KW-1185">Reference proteome</keyword>
<dbReference type="PANTHER" id="PTHR30349:SF41">
    <property type="entry name" value="INTEGRASE_RECOMBINASE PROTEIN MJ0367-RELATED"/>
    <property type="match status" value="1"/>
</dbReference>
<dbReference type="EMBL" id="JAGSND010000027">
    <property type="protein sequence ID" value="MBR0600422.1"/>
    <property type="molecule type" value="Genomic_DNA"/>
</dbReference>
<dbReference type="SUPFAM" id="SSF56349">
    <property type="entry name" value="DNA breaking-rejoining enzymes"/>
    <property type="match status" value="1"/>
</dbReference>
<evidence type="ECO:0000259" key="8">
    <source>
        <dbReference type="PROSITE" id="PS51900"/>
    </source>
</evidence>
<evidence type="ECO:0000313" key="10">
    <source>
        <dbReference type="Proteomes" id="UP000675664"/>
    </source>
</evidence>
<evidence type="ECO:0000256" key="2">
    <source>
        <dbReference type="ARBA" id="ARBA00008857"/>
    </source>
</evidence>
<evidence type="ECO:0000313" key="9">
    <source>
        <dbReference type="EMBL" id="MBR0600422.1"/>
    </source>
</evidence>
<proteinExistence type="inferred from homology"/>
<dbReference type="RefSeq" id="WP_227020539.1">
    <property type="nucleotide sequence ID" value="NZ_JAGSND010000027.1"/>
</dbReference>
<dbReference type="GO" id="GO:0015074">
    <property type="term" value="P:DNA integration"/>
    <property type="evidence" value="ECO:0007669"/>
    <property type="project" value="UniProtKB-KW"/>
</dbReference>
<dbReference type="InterPro" id="IPR050090">
    <property type="entry name" value="Tyrosine_recombinase_XerCD"/>
</dbReference>
<dbReference type="InterPro" id="IPR010998">
    <property type="entry name" value="Integrase_recombinase_N"/>
</dbReference>
<feature type="domain" description="Core-binding (CB)" evidence="8">
    <location>
        <begin position="2"/>
        <end position="89"/>
    </location>
</feature>
<feature type="domain" description="Tyr recombinase" evidence="7">
    <location>
        <begin position="111"/>
        <end position="320"/>
    </location>
</feature>
<comment type="caution">
    <text evidence="9">The sequence shown here is derived from an EMBL/GenBank/DDBJ whole genome shotgun (WGS) entry which is preliminary data.</text>
</comment>
<protein>
    <submittedName>
        <fullName evidence="9">Tyrosine-type recombinase/integrase</fullName>
    </submittedName>
</protein>
<sequence>MNQINRHSQIFIDYCQNKRRLSSATVRAYELDMESFLNFLKDFDEKAVESSHITKHTLEAYLDFLNQNFSVKTVRRRIASLRSFFNYLEYEDLIEDNPFRKFHMYIKDPFRVPDVLSLEEINGILAAAYGESPTLMPVSDEDNLLLPKKAGKKTDIQSKEFLWARDTAILEILFAGGLRVSELCNLTYQDLNLSRLQIKINGKGNKQRIIYLENAEVINALNRYLLLRDGVETDTTNIFISKFGKKLSTQAVRNLVEKYTKMAGITKKITPHTFRHSFASLLLEEGVDIKYIQDFLGHSSIATTQIYLHTSSREKRKIMATKHPRQKLVMEDIAPMANIHLHQQY</sequence>
<dbReference type="GO" id="GO:0003677">
    <property type="term" value="F:DNA binding"/>
    <property type="evidence" value="ECO:0007669"/>
    <property type="project" value="UniProtKB-UniRule"/>
</dbReference>
<dbReference type="InterPro" id="IPR044068">
    <property type="entry name" value="CB"/>
</dbReference>
<dbReference type="PROSITE" id="PS51898">
    <property type="entry name" value="TYR_RECOMBINASE"/>
    <property type="match status" value="1"/>
</dbReference>
<dbReference type="InterPro" id="IPR002104">
    <property type="entry name" value="Integrase_catalytic"/>
</dbReference>
<dbReference type="Proteomes" id="UP000675664">
    <property type="component" value="Unassembled WGS sequence"/>
</dbReference>
<keyword evidence="3" id="KW-0229">DNA integration</keyword>
<dbReference type="Pfam" id="PF00589">
    <property type="entry name" value="Phage_integrase"/>
    <property type="match status" value="1"/>
</dbReference>